<reference evidence="1 2" key="1">
    <citation type="submission" date="2020-08" db="EMBL/GenBank/DDBJ databases">
        <title>Genomic Encyclopedia of Type Strains, Phase IV (KMG-IV): sequencing the most valuable type-strain genomes for metagenomic binning, comparative biology and taxonomic classification.</title>
        <authorList>
            <person name="Goeker M."/>
        </authorList>
    </citation>
    <scope>NUCLEOTIDE SEQUENCE [LARGE SCALE GENOMIC DNA]</scope>
    <source>
        <strain evidence="1 2">DSM 100039</strain>
    </source>
</reference>
<accession>A0A841PAF9</accession>
<organism evidence="1 2">
    <name type="scientific">Mesorhizobium sangaii</name>
    <dbReference type="NCBI Taxonomy" id="505389"/>
    <lineage>
        <taxon>Bacteria</taxon>
        <taxon>Pseudomonadati</taxon>
        <taxon>Pseudomonadota</taxon>
        <taxon>Alphaproteobacteria</taxon>
        <taxon>Hyphomicrobiales</taxon>
        <taxon>Phyllobacteriaceae</taxon>
        <taxon>Mesorhizobium</taxon>
    </lineage>
</organism>
<evidence type="ECO:0000313" key="1">
    <source>
        <dbReference type="EMBL" id="MBB6412274.1"/>
    </source>
</evidence>
<keyword evidence="2" id="KW-1185">Reference proteome</keyword>
<gene>
    <name evidence="1" type="ORF">HNQ71_004964</name>
</gene>
<evidence type="ECO:0000313" key="2">
    <source>
        <dbReference type="Proteomes" id="UP000556329"/>
    </source>
</evidence>
<proteinExistence type="predicted"/>
<comment type="caution">
    <text evidence="1">The sequence shown here is derived from an EMBL/GenBank/DDBJ whole genome shotgun (WGS) entry which is preliminary data.</text>
</comment>
<protein>
    <submittedName>
        <fullName evidence="1">Uncharacterized protein</fullName>
    </submittedName>
</protein>
<dbReference type="AlphaFoldDB" id="A0A841PAF9"/>
<dbReference type="EMBL" id="JACHEF010000005">
    <property type="protein sequence ID" value="MBB6412274.1"/>
    <property type="molecule type" value="Genomic_DNA"/>
</dbReference>
<sequence length="37" mass="4101">MISPIAGIAEEAPALKLPLSPRHYTGRKVRQDNEGQR</sequence>
<name>A0A841PAF9_9HYPH</name>
<dbReference type="Proteomes" id="UP000556329">
    <property type="component" value="Unassembled WGS sequence"/>
</dbReference>